<dbReference type="Proteomes" id="UP000013827">
    <property type="component" value="Unassembled WGS sequence"/>
</dbReference>
<feature type="domain" description="TauD/TfdA-like" evidence="6">
    <location>
        <begin position="26"/>
        <end position="179"/>
    </location>
</feature>
<dbReference type="Pfam" id="PF02668">
    <property type="entry name" value="TauD"/>
    <property type="match status" value="1"/>
</dbReference>
<dbReference type="SUPFAM" id="SSF51197">
    <property type="entry name" value="Clavaminate synthase-like"/>
    <property type="match status" value="1"/>
</dbReference>
<dbReference type="GO" id="GO:0046872">
    <property type="term" value="F:metal ion binding"/>
    <property type="evidence" value="ECO:0007669"/>
    <property type="project" value="UniProtKB-KW"/>
</dbReference>
<evidence type="ECO:0000313" key="8">
    <source>
        <dbReference type="Proteomes" id="UP000013827"/>
    </source>
</evidence>
<keyword evidence="2" id="KW-0479">Metal-binding</keyword>
<dbReference type="RefSeq" id="XP_005784139.1">
    <property type="nucleotide sequence ID" value="XM_005784082.1"/>
</dbReference>
<sequence>MWTSPFGAVVHGLPNLAGHRPTARVLACLADAAAEHGYPVFRNRSLPGMALRAVSEYFGGLAAERTPRRCRALRFLRLSNREEHGVVRVGPQWHADGSFERRVFSHVLFHAQAVPRVGGGTEMSHLAAAFDALPAAQREAAGRAWSRLATVNAYSGAVHPLVHLHPRTGHRTLFAMDPAVAPSAAFGHRLLRRRSLRRLARQLEALLSSAAPAPQLPSLDERAPPHA</sequence>
<dbReference type="Gene3D" id="3.60.130.10">
    <property type="entry name" value="Clavaminate synthase-like"/>
    <property type="match status" value="1"/>
</dbReference>
<evidence type="ECO:0000313" key="7">
    <source>
        <dbReference type="EnsemblProtists" id="EOD31710"/>
    </source>
</evidence>
<reference evidence="7" key="2">
    <citation type="submission" date="2024-10" db="UniProtKB">
        <authorList>
            <consortium name="EnsemblProtists"/>
        </authorList>
    </citation>
    <scope>IDENTIFICATION</scope>
</reference>
<dbReference type="PaxDb" id="2903-EOD31710"/>
<comment type="similarity">
    <text evidence="1">Belongs to the TfdA dioxygenase family.</text>
</comment>
<evidence type="ECO:0000256" key="1">
    <source>
        <dbReference type="ARBA" id="ARBA00005896"/>
    </source>
</evidence>
<evidence type="ECO:0000256" key="4">
    <source>
        <dbReference type="ARBA" id="ARBA00023002"/>
    </source>
</evidence>
<reference evidence="8" key="1">
    <citation type="journal article" date="2013" name="Nature">
        <title>Pan genome of the phytoplankton Emiliania underpins its global distribution.</title>
        <authorList>
            <person name="Read B.A."/>
            <person name="Kegel J."/>
            <person name="Klute M.J."/>
            <person name="Kuo A."/>
            <person name="Lefebvre S.C."/>
            <person name="Maumus F."/>
            <person name="Mayer C."/>
            <person name="Miller J."/>
            <person name="Monier A."/>
            <person name="Salamov A."/>
            <person name="Young J."/>
            <person name="Aguilar M."/>
            <person name="Claverie J.M."/>
            <person name="Frickenhaus S."/>
            <person name="Gonzalez K."/>
            <person name="Herman E.K."/>
            <person name="Lin Y.C."/>
            <person name="Napier J."/>
            <person name="Ogata H."/>
            <person name="Sarno A.F."/>
            <person name="Shmutz J."/>
            <person name="Schroeder D."/>
            <person name="de Vargas C."/>
            <person name="Verret F."/>
            <person name="von Dassow P."/>
            <person name="Valentin K."/>
            <person name="Van de Peer Y."/>
            <person name="Wheeler G."/>
            <person name="Dacks J.B."/>
            <person name="Delwiche C.F."/>
            <person name="Dyhrman S.T."/>
            <person name="Glockner G."/>
            <person name="John U."/>
            <person name="Richards T."/>
            <person name="Worden A.Z."/>
            <person name="Zhang X."/>
            <person name="Grigoriev I.V."/>
            <person name="Allen A.E."/>
            <person name="Bidle K."/>
            <person name="Borodovsky M."/>
            <person name="Bowler C."/>
            <person name="Brownlee C."/>
            <person name="Cock J.M."/>
            <person name="Elias M."/>
            <person name="Gladyshev V.N."/>
            <person name="Groth M."/>
            <person name="Guda C."/>
            <person name="Hadaegh A."/>
            <person name="Iglesias-Rodriguez M.D."/>
            <person name="Jenkins J."/>
            <person name="Jones B.M."/>
            <person name="Lawson T."/>
            <person name="Leese F."/>
            <person name="Lindquist E."/>
            <person name="Lobanov A."/>
            <person name="Lomsadze A."/>
            <person name="Malik S.B."/>
            <person name="Marsh M.E."/>
            <person name="Mackinder L."/>
            <person name="Mock T."/>
            <person name="Mueller-Roeber B."/>
            <person name="Pagarete A."/>
            <person name="Parker M."/>
            <person name="Probert I."/>
            <person name="Quesneville H."/>
            <person name="Raines C."/>
            <person name="Rensing S.A."/>
            <person name="Riano-Pachon D.M."/>
            <person name="Richier S."/>
            <person name="Rokitta S."/>
            <person name="Shiraiwa Y."/>
            <person name="Soanes D.M."/>
            <person name="van der Giezen M."/>
            <person name="Wahlund T.M."/>
            <person name="Williams B."/>
            <person name="Wilson W."/>
            <person name="Wolfe G."/>
            <person name="Wurch L.L."/>
        </authorList>
    </citation>
    <scope>NUCLEOTIDE SEQUENCE</scope>
</reference>
<dbReference type="InterPro" id="IPR003819">
    <property type="entry name" value="TauD/TfdA-like"/>
</dbReference>
<keyword evidence="4" id="KW-0560">Oxidoreductase</keyword>
<dbReference type="GeneID" id="17276965"/>
<keyword evidence="3" id="KW-0223">Dioxygenase</keyword>
<dbReference type="HOGENOM" id="CLU_1221624_0_0_1"/>
<dbReference type="InterPro" id="IPR051178">
    <property type="entry name" value="TfdA_dioxygenase"/>
</dbReference>
<name>A0A0D3K7H5_EMIH1</name>
<keyword evidence="5" id="KW-0408">Iron</keyword>
<evidence type="ECO:0000256" key="5">
    <source>
        <dbReference type="ARBA" id="ARBA00023004"/>
    </source>
</evidence>
<evidence type="ECO:0000256" key="2">
    <source>
        <dbReference type="ARBA" id="ARBA00022723"/>
    </source>
</evidence>
<evidence type="ECO:0000256" key="3">
    <source>
        <dbReference type="ARBA" id="ARBA00022964"/>
    </source>
</evidence>
<proteinExistence type="inferred from homology"/>
<keyword evidence="8" id="KW-1185">Reference proteome</keyword>
<dbReference type="PANTHER" id="PTHR43779">
    <property type="entry name" value="DIOXYGENASE RV0097-RELATED"/>
    <property type="match status" value="1"/>
</dbReference>
<organism evidence="7 8">
    <name type="scientific">Emiliania huxleyi (strain CCMP1516)</name>
    <dbReference type="NCBI Taxonomy" id="280463"/>
    <lineage>
        <taxon>Eukaryota</taxon>
        <taxon>Haptista</taxon>
        <taxon>Haptophyta</taxon>
        <taxon>Prymnesiophyceae</taxon>
        <taxon>Isochrysidales</taxon>
        <taxon>Noelaerhabdaceae</taxon>
        <taxon>Emiliania</taxon>
    </lineage>
</organism>
<dbReference type="KEGG" id="ehx:EMIHUDRAFT_231530"/>
<evidence type="ECO:0000259" key="6">
    <source>
        <dbReference type="Pfam" id="PF02668"/>
    </source>
</evidence>
<dbReference type="AlphaFoldDB" id="A0A0D3K7H5"/>
<accession>A0A0D3K7H5</accession>
<dbReference type="GO" id="GO:0051213">
    <property type="term" value="F:dioxygenase activity"/>
    <property type="evidence" value="ECO:0007669"/>
    <property type="project" value="UniProtKB-KW"/>
</dbReference>
<dbReference type="EnsemblProtists" id="EOD31710">
    <property type="protein sequence ID" value="EOD31710"/>
    <property type="gene ID" value="EMIHUDRAFT_231530"/>
</dbReference>
<dbReference type="PANTHER" id="PTHR43779:SF3">
    <property type="entry name" value="(3R)-3-[(CARBOXYMETHYL)AMINO]FATTY ACID OXYGENASE_DECARBOXYLASE"/>
    <property type="match status" value="1"/>
</dbReference>
<dbReference type="InterPro" id="IPR042098">
    <property type="entry name" value="TauD-like_sf"/>
</dbReference>
<protein>
    <recommendedName>
        <fullName evidence="6">TauD/TfdA-like domain-containing protein</fullName>
    </recommendedName>
</protein>